<dbReference type="RefSeq" id="WP_108974491.1">
    <property type="nucleotide sequence ID" value="NZ_CP022188.1"/>
</dbReference>
<evidence type="ECO:0000313" key="1">
    <source>
        <dbReference type="EMBL" id="AWI80690.1"/>
    </source>
</evidence>
<proteinExistence type="predicted"/>
<evidence type="ECO:0000313" key="2">
    <source>
        <dbReference type="Proteomes" id="UP000244902"/>
    </source>
</evidence>
<dbReference type="EMBL" id="CP022188">
    <property type="protein sequence ID" value="AWI80690.1"/>
    <property type="molecule type" value="Genomic_DNA"/>
</dbReference>
<reference evidence="1 2" key="1">
    <citation type="submission" date="2017-06" db="EMBL/GenBank/DDBJ databases">
        <title>Azoarcus sp. TSNA42 complete genome sequence.</title>
        <authorList>
            <person name="Woo J.-H."/>
            <person name="Kim H.-S."/>
        </authorList>
    </citation>
    <scope>NUCLEOTIDE SEQUENCE [LARGE SCALE GENOMIC DNA]</scope>
    <source>
        <strain evidence="1 2">TSNA42</strain>
    </source>
</reference>
<organism evidence="1 2">
    <name type="scientific">Parazoarcus communis</name>
    <dbReference type="NCBI Taxonomy" id="41977"/>
    <lineage>
        <taxon>Bacteria</taxon>
        <taxon>Pseudomonadati</taxon>
        <taxon>Pseudomonadota</taxon>
        <taxon>Betaproteobacteria</taxon>
        <taxon>Rhodocyclales</taxon>
        <taxon>Zoogloeaceae</taxon>
        <taxon>Parazoarcus</taxon>
    </lineage>
</organism>
<dbReference type="OrthoDB" id="262740at2"/>
<sequence length="375" mass="39496">MLKGIHLTLLVGPGVPVPAPKPVMDALESIEVTTAADSPSGFQLSFAIDSRSPLHTLLLIAGGQVPWLRVILVATLNSLPTVLMDGLITRQEISGGNEPGQGRLTITGEDLTVAMDKQDMSGLPYPAMPPAARVALIVARYGLYGMLPVIIPSVFEDVPIPVDRIPTHEGTDLAYTRQLAREAGHVFYIEPGPLPGANIAYWGPEIRLGPVQPALNTGMDVHTNVDSLSFAVNQSDAELPIVFIQNPITKFPIPLPVPDVSLANPPLGLIPPMVKSLKLMKETAKLSPIAALGKGLAAAAGSSADAVTGNGSLDVLRYGHILKARQLVGVRGAGMAFDGLYYVKRVSSSLKAGEFKQAFSLARNGLVSTLPLVPA</sequence>
<dbReference type="AlphaFoldDB" id="A0A2U8H5A2"/>
<evidence type="ECO:0008006" key="3">
    <source>
        <dbReference type="Google" id="ProtNLM"/>
    </source>
</evidence>
<gene>
    <name evidence="1" type="ORF">CEW87_15730</name>
</gene>
<name>A0A2U8H5A2_9RHOO</name>
<dbReference type="Proteomes" id="UP000244902">
    <property type="component" value="Chromosome"/>
</dbReference>
<accession>A0A2U8H5A2</accession>
<protein>
    <recommendedName>
        <fullName evidence="3">Phage tail protein</fullName>
    </recommendedName>
</protein>